<dbReference type="InParanoid" id="F6XQI0"/>
<dbReference type="FunFam" id="1.10.287.70:FF:000019">
    <property type="entry name" value="G protein-activated inward rectifier potassium channel 1"/>
    <property type="match status" value="1"/>
</dbReference>
<dbReference type="InterPro" id="IPR013518">
    <property type="entry name" value="K_chnl_inward-rec_Kir_cyto"/>
</dbReference>
<reference evidence="22" key="2">
    <citation type="submission" date="2025-08" db="UniProtKB">
        <authorList>
            <consortium name="Ensembl"/>
        </authorList>
    </citation>
    <scope>IDENTIFICATION</scope>
</reference>
<dbReference type="Proteomes" id="UP000008144">
    <property type="component" value="Unassembled WGS sequence"/>
</dbReference>
<evidence type="ECO:0000313" key="22">
    <source>
        <dbReference type="Ensembl" id="ENSCINP00000005450.3"/>
    </source>
</evidence>
<keyword evidence="12 17" id="KW-0407">Ion channel</keyword>
<evidence type="ECO:0000259" key="20">
    <source>
        <dbReference type="Pfam" id="PF01007"/>
    </source>
</evidence>
<dbReference type="AlphaFoldDB" id="F6XQI0"/>
<reference evidence="22" key="3">
    <citation type="submission" date="2025-09" db="UniProtKB">
        <authorList>
            <consortium name="Ensembl"/>
        </authorList>
    </citation>
    <scope>IDENTIFICATION</scope>
</reference>
<keyword evidence="10 17" id="KW-0406">Ion transport</keyword>
<dbReference type="SUPFAM" id="SSF81324">
    <property type="entry name" value="Voltage-gated potassium channels"/>
    <property type="match status" value="1"/>
</dbReference>
<dbReference type="GO" id="GO:0005242">
    <property type="term" value="F:inward rectifier potassium channel activity"/>
    <property type="evidence" value="ECO:0000318"/>
    <property type="project" value="GO_Central"/>
</dbReference>
<keyword evidence="5 17" id="KW-0633">Potassium transport</keyword>
<dbReference type="STRING" id="7719.ENSCINP00000005450"/>
<dbReference type="FunCoup" id="F6XQI0">
    <property type="interactions" value="3"/>
</dbReference>
<dbReference type="Gene3D" id="2.60.40.1400">
    <property type="entry name" value="G protein-activated inward rectifier potassium channel 1"/>
    <property type="match status" value="1"/>
</dbReference>
<dbReference type="PRINTS" id="PR01327">
    <property type="entry name" value="KIR31CHANNEL"/>
</dbReference>
<reference evidence="23" key="1">
    <citation type="journal article" date="2002" name="Science">
        <title>The draft genome of Ciona intestinalis: insights into chordate and vertebrate origins.</title>
        <authorList>
            <person name="Dehal P."/>
            <person name="Satou Y."/>
            <person name="Campbell R.K."/>
            <person name="Chapman J."/>
            <person name="Degnan B."/>
            <person name="De Tomaso A."/>
            <person name="Davidson B."/>
            <person name="Di Gregorio A."/>
            <person name="Gelpke M."/>
            <person name="Goodstein D.M."/>
            <person name="Harafuji N."/>
            <person name="Hastings K.E."/>
            <person name="Ho I."/>
            <person name="Hotta K."/>
            <person name="Huang W."/>
            <person name="Kawashima T."/>
            <person name="Lemaire P."/>
            <person name="Martinez D."/>
            <person name="Meinertzhagen I.A."/>
            <person name="Necula S."/>
            <person name="Nonaka M."/>
            <person name="Putnam N."/>
            <person name="Rash S."/>
            <person name="Saiga H."/>
            <person name="Satake M."/>
            <person name="Terry A."/>
            <person name="Yamada L."/>
            <person name="Wang H.G."/>
            <person name="Awazu S."/>
            <person name="Azumi K."/>
            <person name="Boore J."/>
            <person name="Branno M."/>
            <person name="Chin-Bow S."/>
            <person name="DeSantis R."/>
            <person name="Doyle S."/>
            <person name="Francino P."/>
            <person name="Keys D.N."/>
            <person name="Haga S."/>
            <person name="Hayashi H."/>
            <person name="Hino K."/>
            <person name="Imai K.S."/>
            <person name="Inaba K."/>
            <person name="Kano S."/>
            <person name="Kobayashi K."/>
            <person name="Kobayashi M."/>
            <person name="Lee B.I."/>
            <person name="Makabe K.W."/>
            <person name="Manohar C."/>
            <person name="Matassi G."/>
            <person name="Medina M."/>
            <person name="Mochizuki Y."/>
            <person name="Mount S."/>
            <person name="Morishita T."/>
            <person name="Miura S."/>
            <person name="Nakayama A."/>
            <person name="Nishizaka S."/>
            <person name="Nomoto H."/>
            <person name="Ohta F."/>
            <person name="Oishi K."/>
            <person name="Rigoutsos I."/>
            <person name="Sano M."/>
            <person name="Sasaki A."/>
            <person name="Sasakura Y."/>
            <person name="Shoguchi E."/>
            <person name="Shin-i T."/>
            <person name="Spagnuolo A."/>
            <person name="Stainier D."/>
            <person name="Suzuki M.M."/>
            <person name="Tassy O."/>
            <person name="Takatori N."/>
            <person name="Tokuoka M."/>
            <person name="Yagi K."/>
            <person name="Yoshizaki F."/>
            <person name="Wada S."/>
            <person name="Zhang C."/>
            <person name="Hyatt P.D."/>
            <person name="Larimer F."/>
            <person name="Detter C."/>
            <person name="Doggett N."/>
            <person name="Glavina T."/>
            <person name="Hawkins T."/>
            <person name="Richardson P."/>
            <person name="Lucas S."/>
            <person name="Kohara Y."/>
            <person name="Levine M."/>
            <person name="Satoh N."/>
            <person name="Rokhsar D.S."/>
        </authorList>
    </citation>
    <scope>NUCLEOTIDE SEQUENCE [LARGE SCALE GENOMIC DNA]</scope>
</reference>
<evidence type="ECO:0000256" key="15">
    <source>
        <dbReference type="ARBA" id="ARBA00034430"/>
    </source>
</evidence>
<dbReference type="GO" id="GO:0034765">
    <property type="term" value="P:regulation of monoatomic ion transmembrane transport"/>
    <property type="evidence" value="ECO:0000318"/>
    <property type="project" value="GO_Central"/>
</dbReference>
<evidence type="ECO:0000256" key="6">
    <source>
        <dbReference type="ARBA" id="ARBA00022692"/>
    </source>
</evidence>
<evidence type="ECO:0000256" key="7">
    <source>
        <dbReference type="ARBA" id="ARBA00022882"/>
    </source>
</evidence>
<evidence type="ECO:0000256" key="2">
    <source>
        <dbReference type="ARBA" id="ARBA00009002"/>
    </source>
</evidence>
<proteinExistence type="inferred from homology"/>
<dbReference type="GO" id="GO:0015467">
    <property type="term" value="F:G-protein activated inward rectifier potassium channel activity"/>
    <property type="evidence" value="ECO:0007669"/>
    <property type="project" value="InterPro"/>
</dbReference>
<gene>
    <name evidence="22" type="primary">LOC100180954</name>
</gene>
<dbReference type="InterPro" id="IPR041647">
    <property type="entry name" value="IRK_C"/>
</dbReference>
<dbReference type="GO" id="GO:0005886">
    <property type="term" value="C:plasma membrane"/>
    <property type="evidence" value="ECO:0000318"/>
    <property type="project" value="GO_Central"/>
</dbReference>
<keyword evidence="23" id="KW-1185">Reference proteome</keyword>
<keyword evidence="7 17" id="KW-0851">Voltage-gated channel</keyword>
<feature type="domain" description="Inward rectifier potassium channel C-terminal" evidence="21">
    <location>
        <begin position="209"/>
        <end position="378"/>
    </location>
</feature>
<dbReference type="GO" id="GO:0034702">
    <property type="term" value="C:monoatomic ion channel complex"/>
    <property type="evidence" value="ECO:0007669"/>
    <property type="project" value="UniProtKB-KW"/>
</dbReference>
<keyword evidence="9 19" id="KW-1133">Transmembrane helix</keyword>
<evidence type="ECO:0000256" key="8">
    <source>
        <dbReference type="ARBA" id="ARBA00022958"/>
    </source>
</evidence>
<keyword evidence="4 17" id="KW-0813">Transport</keyword>
<dbReference type="Ensembl" id="ENSCINT00000005450.3">
    <property type="protein sequence ID" value="ENSCINP00000005450.3"/>
    <property type="gene ID" value="ENSCING00000023776.1"/>
</dbReference>
<dbReference type="GO" id="GO:1990573">
    <property type="term" value="P:potassium ion import across plasma membrane"/>
    <property type="evidence" value="ECO:0000318"/>
    <property type="project" value="GO_Central"/>
</dbReference>
<evidence type="ECO:0000313" key="23">
    <source>
        <dbReference type="Proteomes" id="UP000008144"/>
    </source>
</evidence>
<evidence type="ECO:0000256" key="16">
    <source>
        <dbReference type="PIRSR" id="PIRSR005465-1"/>
    </source>
</evidence>
<evidence type="ECO:0000256" key="9">
    <source>
        <dbReference type="ARBA" id="ARBA00022989"/>
    </source>
</evidence>
<dbReference type="PRINTS" id="PR01320">
    <property type="entry name" value="KIRCHANNEL"/>
</dbReference>
<dbReference type="InterPro" id="IPR040445">
    <property type="entry name" value="Kir_TM"/>
</dbReference>
<dbReference type="Pfam" id="PF17655">
    <property type="entry name" value="IRK_C"/>
    <property type="match status" value="1"/>
</dbReference>
<dbReference type="PIRSF" id="PIRSF005465">
    <property type="entry name" value="GIRK_kir"/>
    <property type="match status" value="1"/>
</dbReference>
<evidence type="ECO:0000256" key="10">
    <source>
        <dbReference type="ARBA" id="ARBA00023065"/>
    </source>
</evidence>
<feature type="transmembrane region" description="Helical" evidence="19">
    <location>
        <begin position="173"/>
        <end position="197"/>
    </location>
</feature>
<evidence type="ECO:0000256" key="11">
    <source>
        <dbReference type="ARBA" id="ARBA00023136"/>
    </source>
</evidence>
<evidence type="ECO:0000256" key="4">
    <source>
        <dbReference type="ARBA" id="ARBA00022448"/>
    </source>
</evidence>
<protein>
    <recommendedName>
        <fullName evidence="3">G protein-activated inward rectifier potassium channel 1</fullName>
    </recommendedName>
    <alternativeName>
        <fullName evidence="14">Inward rectifier K(+) channel Kir3.1</fullName>
    </alternativeName>
    <alternativeName>
        <fullName evidence="13">Potassium channel, inwardly rectifying subfamily J member 3</fullName>
    </alternativeName>
</protein>
<dbReference type="Pfam" id="PF01007">
    <property type="entry name" value="IRK"/>
    <property type="match status" value="1"/>
</dbReference>
<feature type="region of interest" description="Disordered" evidence="18">
    <location>
        <begin position="26"/>
        <end position="57"/>
    </location>
</feature>
<dbReference type="Gene3D" id="1.10.287.70">
    <property type="match status" value="1"/>
</dbReference>
<keyword evidence="11 19" id="KW-0472">Membrane</keyword>
<comment type="catalytic activity">
    <reaction evidence="15">
        <text>K(+)(in) = K(+)(out)</text>
        <dbReference type="Rhea" id="RHEA:29463"/>
        <dbReference type="ChEBI" id="CHEBI:29103"/>
    </reaction>
</comment>
<dbReference type="HOGENOM" id="CLU_022738_3_0_1"/>
<keyword evidence="6 17" id="KW-0812">Transmembrane</keyword>
<feature type="transmembrane region" description="Helical" evidence="19">
    <location>
        <begin position="96"/>
        <end position="117"/>
    </location>
</feature>
<name>F6XQI0_CIOIN</name>
<evidence type="ECO:0000256" key="18">
    <source>
        <dbReference type="SAM" id="MobiDB-lite"/>
    </source>
</evidence>
<evidence type="ECO:0000256" key="5">
    <source>
        <dbReference type="ARBA" id="ARBA00022538"/>
    </source>
</evidence>
<evidence type="ECO:0000256" key="13">
    <source>
        <dbReference type="ARBA" id="ARBA00031390"/>
    </source>
</evidence>
<feature type="site" description="Role in the control of polyamine-mediated channel gating and in the blocking by intracellular magnesium" evidence="16">
    <location>
        <position position="188"/>
    </location>
</feature>
<accession>F6XQI0</accession>
<evidence type="ECO:0000259" key="21">
    <source>
        <dbReference type="Pfam" id="PF17655"/>
    </source>
</evidence>
<organism evidence="22 23">
    <name type="scientific">Ciona intestinalis</name>
    <name type="common">Transparent sea squirt</name>
    <name type="synonym">Ascidia intestinalis</name>
    <dbReference type="NCBI Taxonomy" id="7719"/>
    <lineage>
        <taxon>Eukaryota</taxon>
        <taxon>Metazoa</taxon>
        <taxon>Chordata</taxon>
        <taxon>Tunicata</taxon>
        <taxon>Ascidiacea</taxon>
        <taxon>Phlebobranchia</taxon>
        <taxon>Cionidae</taxon>
        <taxon>Ciona</taxon>
    </lineage>
</organism>
<feature type="domain" description="Potassium channel inwardly rectifying transmembrane" evidence="20">
    <location>
        <begin position="60"/>
        <end position="202"/>
    </location>
</feature>
<comment type="similarity">
    <text evidence="2">Belongs to the inward rectifier-type potassium channel (TC 1.A.2.1) family. KCNJ3 subfamily.</text>
</comment>
<dbReference type="PANTHER" id="PTHR11767:SF111">
    <property type="entry name" value="INWARD RECTIFIER POTASSIUM CHANNEL 2-LIKE"/>
    <property type="match status" value="1"/>
</dbReference>
<dbReference type="SUPFAM" id="SSF81296">
    <property type="entry name" value="E set domains"/>
    <property type="match status" value="1"/>
</dbReference>
<keyword evidence="8 17" id="KW-0630">Potassium</keyword>
<evidence type="ECO:0000256" key="14">
    <source>
        <dbReference type="ARBA" id="ARBA00032145"/>
    </source>
</evidence>
<dbReference type="OMA" id="TPHRDRV"/>
<evidence type="ECO:0000256" key="19">
    <source>
        <dbReference type="SAM" id="Phobius"/>
    </source>
</evidence>
<comment type="subcellular location">
    <subcellularLocation>
        <location evidence="1 17">Membrane</location>
        <topology evidence="1 17">Multi-pass membrane protein</topology>
    </subcellularLocation>
</comment>
<dbReference type="GeneTree" id="ENSGT01080000257365"/>
<feature type="compositionally biased region" description="Polar residues" evidence="18">
    <location>
        <begin position="30"/>
        <end position="42"/>
    </location>
</feature>
<dbReference type="InterPro" id="IPR003274">
    <property type="entry name" value="K_chnl_inward-rec_Kir3.1"/>
</dbReference>
<evidence type="ECO:0000256" key="17">
    <source>
        <dbReference type="RuleBase" id="RU003822"/>
    </source>
</evidence>
<evidence type="ECO:0000256" key="1">
    <source>
        <dbReference type="ARBA" id="ARBA00004141"/>
    </source>
</evidence>
<evidence type="ECO:0000256" key="12">
    <source>
        <dbReference type="ARBA" id="ARBA00023303"/>
    </source>
</evidence>
<sequence length="383" mass="44165">MTTRRTSVVQMSAKLAALRGETVREEVRSNSDLWKSDVGNNHSSRRSKGSEKKKPTTRFMQKNGRCNIRQDAAEIRRRYLRDIFTTLVDMSWRSNLLFFIATYICAWSSIGLIWWIIALLSPDILNNTSNVTSNHTACVQNVYSYSTAFLFFIETETSVGYGKRAITAHCPEAIILFVMQCLLGSILDAFMVGCIFIKISQPKNRAETLVFSEHCVISPRDRKYCLMFRVGNLRNSLIVQCRIRAKYVKSRQTQEGEFIGLHQEDINVGFDTGADNLFLVTPLIICHEIDEKSPFYEMSMEDLKKEEFEIIVILEGMIESTGMICQARTSYLSTEVLWGHRFMPVLFHARGHFRVDHSEFHSIYEVTMPRISMLEYQKSDPQH</sequence>
<dbReference type="InterPro" id="IPR014756">
    <property type="entry name" value="Ig_E-set"/>
</dbReference>
<dbReference type="PANTHER" id="PTHR11767">
    <property type="entry name" value="INWARD RECTIFIER POTASSIUM CHANNEL"/>
    <property type="match status" value="1"/>
</dbReference>
<dbReference type="FunFam" id="2.60.40.1400:FF:000005">
    <property type="entry name" value="G protein-activated inward rectifier potassium channel 2"/>
    <property type="match status" value="1"/>
</dbReference>
<evidence type="ECO:0000256" key="3">
    <source>
        <dbReference type="ARBA" id="ARBA00015495"/>
    </source>
</evidence>
<dbReference type="InterPro" id="IPR016449">
    <property type="entry name" value="K_chnl_inward-rec_Kir"/>
</dbReference>